<dbReference type="OrthoDB" id="245563at2759"/>
<reference evidence="2 3" key="1">
    <citation type="submission" date="2019-07" db="EMBL/GenBank/DDBJ databases">
        <title>De Novo Assembly of kiwifruit Actinidia rufa.</title>
        <authorList>
            <person name="Sugita-Konishi S."/>
            <person name="Sato K."/>
            <person name="Mori E."/>
            <person name="Abe Y."/>
            <person name="Kisaki G."/>
            <person name="Hamano K."/>
            <person name="Suezawa K."/>
            <person name="Otani M."/>
            <person name="Fukuda T."/>
            <person name="Manabe T."/>
            <person name="Gomi K."/>
            <person name="Tabuchi M."/>
            <person name="Akimitsu K."/>
            <person name="Kataoka I."/>
        </authorList>
    </citation>
    <scope>NUCLEOTIDE SEQUENCE [LARGE SCALE GENOMIC DNA]</scope>
    <source>
        <strain evidence="3">cv. Fuchu</strain>
    </source>
</reference>
<evidence type="ECO:0000256" key="1">
    <source>
        <dbReference type="SAM" id="MobiDB-lite"/>
    </source>
</evidence>
<name>A0A7J0GEJ8_9ERIC</name>
<evidence type="ECO:0000313" key="3">
    <source>
        <dbReference type="Proteomes" id="UP000585474"/>
    </source>
</evidence>
<keyword evidence="3" id="KW-1185">Reference proteome</keyword>
<dbReference type="Proteomes" id="UP000585474">
    <property type="component" value="Unassembled WGS sequence"/>
</dbReference>
<proteinExistence type="predicted"/>
<feature type="compositionally biased region" description="Polar residues" evidence="1">
    <location>
        <begin position="36"/>
        <end position="46"/>
    </location>
</feature>
<accession>A0A7J0GEJ8</accession>
<dbReference type="EMBL" id="BJWL01000020">
    <property type="protein sequence ID" value="GFZ09236.1"/>
    <property type="molecule type" value="Genomic_DNA"/>
</dbReference>
<dbReference type="PANTHER" id="PTHR48433">
    <property type="entry name" value="OUTER ENVELOPE PROTEIN 61-LIKE"/>
    <property type="match status" value="1"/>
</dbReference>
<comment type="caution">
    <text evidence="2">The sequence shown here is derived from an EMBL/GenBank/DDBJ whole genome shotgun (WGS) entry which is preliminary data.</text>
</comment>
<feature type="region of interest" description="Disordered" evidence="1">
    <location>
        <begin position="1"/>
        <end position="107"/>
    </location>
</feature>
<organism evidence="2 3">
    <name type="scientific">Actinidia rufa</name>
    <dbReference type="NCBI Taxonomy" id="165716"/>
    <lineage>
        <taxon>Eukaryota</taxon>
        <taxon>Viridiplantae</taxon>
        <taxon>Streptophyta</taxon>
        <taxon>Embryophyta</taxon>
        <taxon>Tracheophyta</taxon>
        <taxon>Spermatophyta</taxon>
        <taxon>Magnoliopsida</taxon>
        <taxon>eudicotyledons</taxon>
        <taxon>Gunneridae</taxon>
        <taxon>Pentapetalae</taxon>
        <taxon>asterids</taxon>
        <taxon>Ericales</taxon>
        <taxon>Actinidiaceae</taxon>
        <taxon>Actinidia</taxon>
    </lineage>
</organism>
<protein>
    <submittedName>
        <fullName evidence="2">Tetratricopeptide repeat (TPR)-like superfamily protein</fullName>
    </submittedName>
</protein>
<feature type="compositionally biased region" description="Polar residues" evidence="1">
    <location>
        <begin position="78"/>
        <end position="90"/>
    </location>
</feature>
<dbReference type="InterPro" id="IPR053319">
    <property type="entry name" value="OEP61"/>
</dbReference>
<sequence>MESDMMSKMPAEELQKMLETASSLRGKDPVSIAAALQSNGIRSDTGSVPAGARESFAARGDHAGESSSSQGFSNSRSDPQSGLPNLNADLQEQMKNKMKDPAMRQVN</sequence>
<feature type="compositionally biased region" description="Basic and acidic residues" evidence="1">
    <location>
        <begin position="92"/>
        <end position="107"/>
    </location>
</feature>
<dbReference type="AlphaFoldDB" id="A0A7J0GEJ8"/>
<evidence type="ECO:0000313" key="2">
    <source>
        <dbReference type="EMBL" id="GFZ09236.1"/>
    </source>
</evidence>
<feature type="compositionally biased region" description="Low complexity" evidence="1">
    <location>
        <begin position="66"/>
        <end position="77"/>
    </location>
</feature>
<gene>
    <name evidence="2" type="ORF">Acr_20g0010440</name>
</gene>
<dbReference type="PANTHER" id="PTHR48433:SF1">
    <property type="entry name" value="OUTER ENVELOPE PROTEIN 61-LIKE"/>
    <property type="match status" value="1"/>
</dbReference>